<dbReference type="SMART" id="SM00129">
    <property type="entry name" value="KISc"/>
    <property type="match status" value="1"/>
</dbReference>
<dbReference type="InterPro" id="IPR019821">
    <property type="entry name" value="Kinesin_motor_CS"/>
</dbReference>
<evidence type="ECO:0000256" key="2">
    <source>
        <dbReference type="ARBA" id="ARBA00022490"/>
    </source>
</evidence>
<dbReference type="PROSITE" id="PS50067">
    <property type="entry name" value="KINESIN_MOTOR_2"/>
    <property type="match status" value="1"/>
</dbReference>
<keyword evidence="6 7" id="KW-0505">Motor protein</keyword>
<feature type="coiled-coil region" evidence="8">
    <location>
        <begin position="676"/>
        <end position="740"/>
    </location>
</feature>
<dbReference type="PANTHER" id="PTHR47969">
    <property type="entry name" value="CHROMOSOME-ASSOCIATED KINESIN KIF4A-RELATED"/>
    <property type="match status" value="1"/>
</dbReference>
<evidence type="ECO:0000256" key="5">
    <source>
        <dbReference type="ARBA" id="ARBA00023054"/>
    </source>
</evidence>
<comment type="subcellular location">
    <subcellularLocation>
        <location evidence="1">Cytoplasm</location>
    </subcellularLocation>
</comment>
<dbReference type="OrthoDB" id="3176171at2759"/>
<dbReference type="GO" id="GO:0003777">
    <property type="term" value="F:microtubule motor activity"/>
    <property type="evidence" value="ECO:0007669"/>
    <property type="project" value="InterPro"/>
</dbReference>
<dbReference type="InterPro" id="IPR027417">
    <property type="entry name" value="P-loop_NTPase"/>
</dbReference>
<dbReference type="PRINTS" id="PR00380">
    <property type="entry name" value="KINESINHEAVY"/>
</dbReference>
<dbReference type="InterPro" id="IPR036961">
    <property type="entry name" value="Kinesin_motor_dom_sf"/>
</dbReference>
<gene>
    <name evidence="11" type="ORF">BSAL_44685</name>
</gene>
<dbReference type="Pfam" id="PF00225">
    <property type="entry name" value="Kinesin"/>
    <property type="match status" value="1"/>
</dbReference>
<keyword evidence="5 8" id="KW-0175">Coiled coil</keyword>
<evidence type="ECO:0000256" key="7">
    <source>
        <dbReference type="RuleBase" id="RU000394"/>
    </source>
</evidence>
<dbReference type="GO" id="GO:0007018">
    <property type="term" value="P:microtubule-based movement"/>
    <property type="evidence" value="ECO:0007669"/>
    <property type="project" value="InterPro"/>
</dbReference>
<feature type="region of interest" description="Disordered" evidence="9">
    <location>
        <begin position="432"/>
        <end position="470"/>
    </location>
</feature>
<dbReference type="GO" id="GO:0005874">
    <property type="term" value="C:microtubule"/>
    <property type="evidence" value="ECO:0007669"/>
    <property type="project" value="UniProtKB-KW"/>
</dbReference>
<feature type="compositionally biased region" description="Basic and acidic residues" evidence="9">
    <location>
        <begin position="432"/>
        <end position="452"/>
    </location>
</feature>
<dbReference type="VEuPathDB" id="TriTrypDB:BSAL_44685"/>
<organism evidence="11 12">
    <name type="scientific">Bodo saltans</name>
    <name type="common">Flagellated protozoan</name>
    <dbReference type="NCBI Taxonomy" id="75058"/>
    <lineage>
        <taxon>Eukaryota</taxon>
        <taxon>Discoba</taxon>
        <taxon>Euglenozoa</taxon>
        <taxon>Kinetoplastea</taxon>
        <taxon>Metakinetoplastina</taxon>
        <taxon>Eubodonida</taxon>
        <taxon>Bodonidae</taxon>
        <taxon>Bodo</taxon>
    </lineage>
</organism>
<keyword evidence="7" id="KW-0493">Microtubule</keyword>
<dbReference type="InterPro" id="IPR027640">
    <property type="entry name" value="Kinesin-like_fam"/>
</dbReference>
<evidence type="ECO:0000313" key="11">
    <source>
        <dbReference type="EMBL" id="CUG93769.1"/>
    </source>
</evidence>
<dbReference type="Gene3D" id="3.40.850.10">
    <property type="entry name" value="Kinesin motor domain"/>
    <property type="match status" value="1"/>
</dbReference>
<dbReference type="GO" id="GO:0007052">
    <property type="term" value="P:mitotic spindle organization"/>
    <property type="evidence" value="ECO:0007669"/>
    <property type="project" value="TreeGrafter"/>
</dbReference>
<feature type="binding site" evidence="6">
    <location>
        <begin position="90"/>
        <end position="97"/>
    </location>
    <ligand>
        <name>ATP</name>
        <dbReference type="ChEBI" id="CHEBI:30616"/>
    </ligand>
</feature>
<dbReference type="GO" id="GO:0005524">
    <property type="term" value="F:ATP binding"/>
    <property type="evidence" value="ECO:0007669"/>
    <property type="project" value="UniProtKB-UniRule"/>
</dbReference>
<keyword evidence="3 6" id="KW-0547">Nucleotide-binding</keyword>
<evidence type="ECO:0000256" key="8">
    <source>
        <dbReference type="SAM" id="Coils"/>
    </source>
</evidence>
<protein>
    <recommendedName>
        <fullName evidence="7">Kinesin-like protein</fullName>
    </recommendedName>
</protein>
<dbReference type="SUPFAM" id="SSF52540">
    <property type="entry name" value="P-loop containing nucleoside triphosphate hydrolases"/>
    <property type="match status" value="1"/>
</dbReference>
<keyword evidence="12" id="KW-1185">Reference proteome</keyword>
<proteinExistence type="inferred from homology"/>
<dbReference type="GO" id="GO:0008017">
    <property type="term" value="F:microtubule binding"/>
    <property type="evidence" value="ECO:0007669"/>
    <property type="project" value="InterPro"/>
</dbReference>
<dbReference type="PROSITE" id="PS00411">
    <property type="entry name" value="KINESIN_MOTOR_1"/>
    <property type="match status" value="1"/>
</dbReference>
<dbReference type="PANTHER" id="PTHR47969:SF15">
    <property type="entry name" value="CHROMOSOME-ASSOCIATED KINESIN KIF4A-RELATED"/>
    <property type="match status" value="1"/>
</dbReference>
<feature type="region of interest" description="Disordered" evidence="9">
    <location>
        <begin position="803"/>
        <end position="830"/>
    </location>
</feature>
<reference evidence="12" key="1">
    <citation type="submission" date="2015-09" db="EMBL/GenBank/DDBJ databases">
        <authorList>
            <consortium name="Pathogen Informatics"/>
        </authorList>
    </citation>
    <scope>NUCLEOTIDE SEQUENCE [LARGE SCALE GENOMIC DNA]</scope>
    <source>
        <strain evidence="12">Lake Konstanz</strain>
    </source>
</reference>
<dbReference type="AlphaFoldDB" id="A0A0S4JUR0"/>
<comment type="similarity">
    <text evidence="6 7">Belongs to the TRAFAC class myosin-kinesin ATPase superfamily. Kinesin family.</text>
</comment>
<name>A0A0S4JUR0_BODSA</name>
<evidence type="ECO:0000256" key="9">
    <source>
        <dbReference type="SAM" id="MobiDB-lite"/>
    </source>
</evidence>
<dbReference type="EMBL" id="CYKH01002193">
    <property type="protein sequence ID" value="CUG93769.1"/>
    <property type="molecule type" value="Genomic_DNA"/>
</dbReference>
<sequence length="875" mass="98850">MRTGTDDAAETQVQVCVRARPLLPNEASHYERQCIRVADGNSIVVGNDRAFGFDRVFAGDVGGEAIFSAVGHPTIEAFLDGFNATILAYGQTGAGKTFTMNDLMKRCVHHLHKVLSHDCKMTLSVLEVYNEQVIDLLDPSRPRLQVREGNDGDVFAAGQMVAEVTAAADLLSYIEAATSSRSTASTNTNATSSRSHCIATVMLTTKSDTGRVTSRLNFVDLAGSERIKKAHTTANTGGTERVREGIHINGGLLALGNVIHALCDGKSHVPFRSSKLTRMLQSSLAGNSRTVMIACVSSSDQSMDETLNTLKYADRARRIRLKVSRNAHVLDEGDQTKIIMMLRNEVKNLQATLLEHHIPVPQDGSGDDDRTLYDPDSTRDFQKRVITLEEELAREKRFSRTLEEDLYRAEFCAMRELETVKELQRKIQSLERANRDSAAAKEHVEQSDVKPLEEDENDAAHQQPSGAEVEQHLEERFAQIKQLEDGQMAYQRTVDDYQRRLKTVLQDKVRLQRELETAEQRLEETQMEAQKKEQHRASLKASFDARLRAAEVAAAEYRRRVKDAEAVMKSRSADEEQLAKLRREAAALAEQLQRQRNQSRHEHIKLGKLVVNQRTELNSLSRKLRELETQKTTQPTPRRNIAAKVTPTASIPRSRHEDPRTSTPPPAAQDSAERGLDAAIASLMSLDQDIADAERERESIRNALEVAQASSETARWRRALKGFQLRLDQVEEEMRQYDGNTTSNDETTYRRHHLLKEERRSIQKKMTQLDDLRPACDDAMDQLREVDERIDSLRAARTYRMKVVRSMQQSSSEEPHRQPSPPRQNDQHGLRDTVRAQQMLIEELNQRITDQALLLQQLLPLSKEANRTMLLRGGD</sequence>
<evidence type="ECO:0000256" key="1">
    <source>
        <dbReference type="ARBA" id="ARBA00004496"/>
    </source>
</evidence>
<evidence type="ECO:0000259" key="10">
    <source>
        <dbReference type="PROSITE" id="PS50067"/>
    </source>
</evidence>
<feature type="region of interest" description="Disordered" evidence="9">
    <location>
        <begin position="622"/>
        <end position="673"/>
    </location>
</feature>
<evidence type="ECO:0000256" key="3">
    <source>
        <dbReference type="ARBA" id="ARBA00022741"/>
    </source>
</evidence>
<keyword evidence="4 6" id="KW-0067">ATP-binding</keyword>
<dbReference type="GO" id="GO:0051231">
    <property type="term" value="P:spindle elongation"/>
    <property type="evidence" value="ECO:0007669"/>
    <property type="project" value="TreeGrafter"/>
</dbReference>
<accession>A0A0S4JUR0</accession>
<evidence type="ECO:0000313" key="12">
    <source>
        <dbReference type="Proteomes" id="UP000051952"/>
    </source>
</evidence>
<keyword evidence="2" id="KW-0963">Cytoplasm</keyword>
<dbReference type="OMA" id="RCCFVDL"/>
<dbReference type="Proteomes" id="UP000051952">
    <property type="component" value="Unassembled WGS sequence"/>
</dbReference>
<evidence type="ECO:0000256" key="6">
    <source>
        <dbReference type="PROSITE-ProRule" id="PRU00283"/>
    </source>
</evidence>
<evidence type="ECO:0000256" key="4">
    <source>
        <dbReference type="ARBA" id="ARBA00022840"/>
    </source>
</evidence>
<feature type="domain" description="Kinesin motor" evidence="10">
    <location>
        <begin position="12"/>
        <end position="319"/>
    </location>
</feature>
<dbReference type="GO" id="GO:0005875">
    <property type="term" value="C:microtubule associated complex"/>
    <property type="evidence" value="ECO:0007669"/>
    <property type="project" value="TreeGrafter"/>
</dbReference>
<dbReference type="InterPro" id="IPR001752">
    <property type="entry name" value="Kinesin_motor_dom"/>
</dbReference>
<dbReference type="GO" id="GO:0005737">
    <property type="term" value="C:cytoplasm"/>
    <property type="evidence" value="ECO:0007669"/>
    <property type="project" value="UniProtKB-SubCell"/>
</dbReference>